<feature type="region of interest" description="Disordered" evidence="1">
    <location>
        <begin position="25"/>
        <end position="62"/>
    </location>
</feature>
<dbReference type="RefSeq" id="XP_060550599.1">
    <property type="nucleotide sequence ID" value="XM_060694616.1"/>
</dbReference>
<gene>
    <name evidence="5" type="primary">LOC117655455</name>
</gene>
<feature type="compositionally biased region" description="Low complexity" evidence="1">
    <location>
        <begin position="105"/>
        <end position="119"/>
    </location>
</feature>
<feature type="chain" id="PRO_5046725176" evidence="2">
    <location>
        <begin position="17"/>
        <end position="413"/>
    </location>
</feature>
<dbReference type="InterPro" id="IPR021623">
    <property type="entry name" value="LAP2alpha_C"/>
</dbReference>
<proteinExistence type="predicted"/>
<name>A0ABM3ZQG7_PANGU</name>
<evidence type="ECO:0000259" key="3">
    <source>
        <dbReference type="Pfam" id="PF11560"/>
    </source>
</evidence>
<evidence type="ECO:0000256" key="2">
    <source>
        <dbReference type="SAM" id="SignalP"/>
    </source>
</evidence>
<dbReference type="Proteomes" id="UP001652622">
    <property type="component" value="Unplaced"/>
</dbReference>
<feature type="domain" description="Lamina-associated polypeptide 2 alpha C-terminal" evidence="3">
    <location>
        <begin position="160"/>
        <end position="327"/>
    </location>
</feature>
<protein>
    <submittedName>
        <fullName evidence="5">Uncharacterized protein LOC117655455 isoform X2</fullName>
    </submittedName>
</protein>
<feature type="signal peptide" evidence="2">
    <location>
        <begin position="1"/>
        <end position="16"/>
    </location>
</feature>
<reference evidence="5" key="1">
    <citation type="submission" date="2025-08" db="UniProtKB">
        <authorList>
            <consortium name="RefSeq"/>
        </authorList>
    </citation>
    <scope>IDENTIFICATION</scope>
    <source>
        <tissue evidence="5">Blood</tissue>
    </source>
</reference>
<feature type="compositionally biased region" description="Acidic residues" evidence="1">
    <location>
        <begin position="53"/>
        <end position="62"/>
    </location>
</feature>
<evidence type="ECO:0000313" key="4">
    <source>
        <dbReference type="Proteomes" id="UP001652622"/>
    </source>
</evidence>
<sequence length="413" mass="46007">MDLQFLLSNALSSLWAAGIQQPPMPLAPTVPHQRPQPPMAPTQRPSHHLAPDSSDDSDYGDNAVEDLEFSEDEGLTPDVPAFTGLFRPSLFKSLLHKARQITNMSVSSSATSETASTSTPHEALFSSSKPGRDFIPCPQLFSDVLQSPWSQSASSTGPNSIDKKLYCAAPELDAMLSVPVVDTPIANLSSSSLLSTDALDGLKSEDRKSELSFRKEHQALAWAIKTATATSFFNRATLLWLRQLQDRLPPEDTRLHQDINKIVAATEYSADASLNSVKFTSRALASSITSRRLFWLRNWRADAKAKWRLAAAPYKAPNLFGSALDPVLIEDKDKRKIMPTSSYRRPERRYTPYYQRQSFRATSGSGGAYSQRPQFFGSDRSSDRQRFRDRARNPSSPKRPFRGAGYRQFCRGK</sequence>
<feature type="compositionally biased region" description="Pro residues" evidence="1">
    <location>
        <begin position="25"/>
        <end position="40"/>
    </location>
</feature>
<feature type="region of interest" description="Disordered" evidence="1">
    <location>
        <begin position="354"/>
        <end position="413"/>
    </location>
</feature>
<evidence type="ECO:0000313" key="5">
    <source>
        <dbReference type="RefSeq" id="XP_060550599.1"/>
    </source>
</evidence>
<keyword evidence="4" id="KW-1185">Reference proteome</keyword>
<evidence type="ECO:0000256" key="1">
    <source>
        <dbReference type="SAM" id="MobiDB-lite"/>
    </source>
</evidence>
<dbReference type="GeneID" id="117655455"/>
<organism evidence="4 5">
    <name type="scientific">Pantherophis guttatus</name>
    <name type="common">Corn snake</name>
    <name type="synonym">Elaphe guttata</name>
    <dbReference type="NCBI Taxonomy" id="94885"/>
    <lineage>
        <taxon>Eukaryota</taxon>
        <taxon>Metazoa</taxon>
        <taxon>Chordata</taxon>
        <taxon>Craniata</taxon>
        <taxon>Vertebrata</taxon>
        <taxon>Euteleostomi</taxon>
        <taxon>Lepidosauria</taxon>
        <taxon>Squamata</taxon>
        <taxon>Bifurcata</taxon>
        <taxon>Unidentata</taxon>
        <taxon>Episquamata</taxon>
        <taxon>Toxicofera</taxon>
        <taxon>Serpentes</taxon>
        <taxon>Colubroidea</taxon>
        <taxon>Colubridae</taxon>
        <taxon>Colubrinae</taxon>
        <taxon>Pantherophis</taxon>
    </lineage>
</organism>
<feature type="region of interest" description="Disordered" evidence="1">
    <location>
        <begin position="104"/>
        <end position="130"/>
    </location>
</feature>
<dbReference type="Gene3D" id="1.10.287.3160">
    <property type="match status" value="1"/>
</dbReference>
<feature type="compositionally biased region" description="Basic and acidic residues" evidence="1">
    <location>
        <begin position="380"/>
        <end position="392"/>
    </location>
</feature>
<dbReference type="Pfam" id="PF11560">
    <property type="entry name" value="LAP2alpha"/>
    <property type="match status" value="1"/>
</dbReference>
<keyword evidence="2" id="KW-0732">Signal</keyword>
<accession>A0ABM3ZQG7</accession>